<dbReference type="AlphaFoldDB" id="A0AAE1CRX0"/>
<evidence type="ECO:0000256" key="1">
    <source>
        <dbReference type="SAM" id="Phobius"/>
    </source>
</evidence>
<name>A0AAE1CRX0_9GAST</name>
<reference evidence="2" key="1">
    <citation type="journal article" date="2023" name="G3 (Bethesda)">
        <title>A reference genome for the long-term kleptoplast-retaining sea slug Elysia crispata morphotype clarki.</title>
        <authorList>
            <person name="Eastman K.E."/>
            <person name="Pendleton A.L."/>
            <person name="Shaikh M.A."/>
            <person name="Suttiyut T."/>
            <person name="Ogas R."/>
            <person name="Tomko P."/>
            <person name="Gavelis G."/>
            <person name="Widhalm J.R."/>
            <person name="Wisecaver J.H."/>
        </authorList>
    </citation>
    <scope>NUCLEOTIDE SEQUENCE</scope>
    <source>
        <strain evidence="2">ECLA1</strain>
    </source>
</reference>
<keyword evidence="1" id="KW-0812">Transmembrane</keyword>
<gene>
    <name evidence="2" type="ORF">RRG08_018496</name>
</gene>
<feature type="transmembrane region" description="Helical" evidence="1">
    <location>
        <begin position="20"/>
        <end position="40"/>
    </location>
</feature>
<organism evidence="2 3">
    <name type="scientific">Elysia crispata</name>
    <name type="common">lettuce slug</name>
    <dbReference type="NCBI Taxonomy" id="231223"/>
    <lineage>
        <taxon>Eukaryota</taxon>
        <taxon>Metazoa</taxon>
        <taxon>Spiralia</taxon>
        <taxon>Lophotrochozoa</taxon>
        <taxon>Mollusca</taxon>
        <taxon>Gastropoda</taxon>
        <taxon>Heterobranchia</taxon>
        <taxon>Euthyneura</taxon>
        <taxon>Panpulmonata</taxon>
        <taxon>Sacoglossa</taxon>
        <taxon>Placobranchoidea</taxon>
        <taxon>Plakobranchidae</taxon>
        <taxon>Elysia</taxon>
    </lineage>
</organism>
<dbReference type="Proteomes" id="UP001283361">
    <property type="component" value="Unassembled WGS sequence"/>
</dbReference>
<evidence type="ECO:0000313" key="2">
    <source>
        <dbReference type="EMBL" id="KAK3730507.1"/>
    </source>
</evidence>
<sequence>MASCLLLSSKKTQQGQNVSVTLNFSEFLMLKAIFVLLVFFKRAENAGESRGNRAMQTWAATTSISTPGQASIILCVSSMLSCPLIAGEHEVVYCQPNTAQTFSYAESFWQKQAHSSSPQINWVIYLRKRTIFGK</sequence>
<keyword evidence="1" id="KW-1133">Transmembrane helix</keyword>
<accession>A0AAE1CRX0</accession>
<comment type="caution">
    <text evidence="2">The sequence shown here is derived from an EMBL/GenBank/DDBJ whole genome shotgun (WGS) entry which is preliminary data.</text>
</comment>
<evidence type="ECO:0000313" key="3">
    <source>
        <dbReference type="Proteomes" id="UP001283361"/>
    </source>
</evidence>
<keyword evidence="1" id="KW-0472">Membrane</keyword>
<protein>
    <submittedName>
        <fullName evidence="2">Uncharacterized protein</fullName>
    </submittedName>
</protein>
<dbReference type="EMBL" id="JAWDGP010007074">
    <property type="protein sequence ID" value="KAK3730507.1"/>
    <property type="molecule type" value="Genomic_DNA"/>
</dbReference>
<proteinExistence type="predicted"/>
<keyword evidence="3" id="KW-1185">Reference proteome</keyword>